<dbReference type="PANTHER" id="PTHR33642">
    <property type="entry name" value="COX1/OXI3 INTRON 1 PROTEIN-RELATED"/>
    <property type="match status" value="1"/>
</dbReference>
<proteinExistence type="predicted"/>
<dbReference type="GO" id="GO:0006315">
    <property type="term" value="P:homing of group II introns"/>
    <property type="evidence" value="ECO:0007669"/>
    <property type="project" value="TreeGrafter"/>
</dbReference>
<dbReference type="GO" id="GO:0003964">
    <property type="term" value="F:RNA-directed DNA polymerase activity"/>
    <property type="evidence" value="ECO:0007669"/>
    <property type="project" value="TreeGrafter"/>
</dbReference>
<dbReference type="PROSITE" id="PS50878">
    <property type="entry name" value="RT_POL"/>
    <property type="match status" value="1"/>
</dbReference>
<evidence type="ECO:0000313" key="5">
    <source>
        <dbReference type="Proteomes" id="UP001428341"/>
    </source>
</evidence>
<protein>
    <recommendedName>
        <fullName evidence="3">Reverse transcriptase domain-containing protein</fullName>
    </recommendedName>
</protein>
<keyword evidence="1" id="KW-0175">Coiled coil</keyword>
<gene>
    <name evidence="4" type="ORF">WN944_024082</name>
</gene>
<evidence type="ECO:0000259" key="3">
    <source>
        <dbReference type="PROSITE" id="PS50878"/>
    </source>
</evidence>
<dbReference type="GO" id="GO:0090615">
    <property type="term" value="P:mitochondrial mRNA processing"/>
    <property type="evidence" value="ECO:0007669"/>
    <property type="project" value="TreeGrafter"/>
</dbReference>
<evidence type="ECO:0000313" key="4">
    <source>
        <dbReference type="EMBL" id="KAK9180946.1"/>
    </source>
</evidence>
<accession>A0AAP0LN08</accession>
<name>A0AAP0LN08_9ROSI</name>
<dbReference type="AlphaFoldDB" id="A0AAP0LN08"/>
<dbReference type="InterPro" id="IPR043502">
    <property type="entry name" value="DNA/RNA_pol_sf"/>
</dbReference>
<feature type="region of interest" description="Disordered" evidence="2">
    <location>
        <begin position="827"/>
        <end position="853"/>
    </location>
</feature>
<feature type="compositionally biased region" description="Polar residues" evidence="2">
    <location>
        <begin position="827"/>
        <end position="844"/>
    </location>
</feature>
<dbReference type="GO" id="GO:0005739">
    <property type="term" value="C:mitochondrion"/>
    <property type="evidence" value="ECO:0007669"/>
    <property type="project" value="TreeGrafter"/>
</dbReference>
<reference evidence="4 5" key="1">
    <citation type="submission" date="2024-05" db="EMBL/GenBank/DDBJ databases">
        <title>Haplotype-resolved chromosome-level genome assembly of Huyou (Citrus changshanensis).</title>
        <authorList>
            <person name="Miao C."/>
            <person name="Chen W."/>
            <person name="Wu Y."/>
            <person name="Wang L."/>
            <person name="Zhao S."/>
            <person name="Grierson D."/>
            <person name="Xu C."/>
            <person name="Chen K."/>
        </authorList>
    </citation>
    <scope>NUCLEOTIDE SEQUENCE [LARGE SCALE GENOMIC DNA]</scope>
    <source>
        <strain evidence="4">01-14</strain>
        <tissue evidence="4">Leaf</tissue>
    </source>
</reference>
<dbReference type="PANTHER" id="PTHR33642:SF4">
    <property type="entry name" value="COX1_OXI3 INTRON 1 PROTEIN-RELATED"/>
    <property type="match status" value="1"/>
</dbReference>
<dbReference type="InterPro" id="IPR024937">
    <property type="entry name" value="Domain_X"/>
</dbReference>
<dbReference type="Pfam" id="PF01348">
    <property type="entry name" value="Intron_maturas2"/>
    <property type="match status" value="1"/>
</dbReference>
<feature type="domain" description="Reverse transcriptase" evidence="3">
    <location>
        <begin position="154"/>
        <end position="397"/>
    </location>
</feature>
<dbReference type="InterPro" id="IPR000477">
    <property type="entry name" value="RT_dom"/>
</dbReference>
<dbReference type="Proteomes" id="UP001428341">
    <property type="component" value="Unassembled WGS sequence"/>
</dbReference>
<dbReference type="SUPFAM" id="SSF56672">
    <property type="entry name" value="DNA/RNA polymerases"/>
    <property type="match status" value="1"/>
</dbReference>
<dbReference type="Pfam" id="PF00078">
    <property type="entry name" value="RVT_1"/>
    <property type="match status" value="1"/>
</dbReference>
<evidence type="ECO:0000256" key="1">
    <source>
        <dbReference type="SAM" id="Coils"/>
    </source>
</evidence>
<keyword evidence="5" id="KW-1185">Reference proteome</keyword>
<feature type="coiled-coil region" evidence="1">
    <location>
        <begin position="539"/>
        <end position="568"/>
    </location>
</feature>
<dbReference type="CDD" id="cd01651">
    <property type="entry name" value="RT_G2_intron"/>
    <property type="match status" value="1"/>
</dbReference>
<sequence>MFLFVQSSKHRNCRSGALTNLQMLMKLKSINAFKSNLRIKISLSFRIYYYYYYSTTTTAVTQLLNPNSASAEPLTKTQLKALVLRQYSRGYFSNLLQSVVALPSVLLAASLNLFNIHHLNTGRHHSALDAVSNHFSVQEMGRELIENRFDIQSCCVKMSSSSDNRGDSLVFPNLKLKVLIEAIRIVLEIVYDERFVTFSYGGRVNMGRHTAIRYLKNSVENPSWWFVVSFNRQKFDNRKVDKLCSFMGNKIKDKMLIDMIKRLFDCRIVGIEVGGCYLGRGLPQECGLSSILINVYFDGFDRMLQETRLRINEKNPKFDSNELGSTSNVSYKPMKIYAVRYLDEILVITSGSKMLTMDLKNTVLKFLEEKLELSVDRVKTAIHSAVSEKIDFLGLELQAVTPSVLHPPMSEKAIRARKKYLRQKEVRAQELRNARERNRKKLGLKLFSHVFKKLKQSNEFKFEFHIENEVKDIFKTWADEVVQEFLGSLDERWTWHRMLSRGDFLSLRHIRDQLPGELVDAYDKFQEQLDRYLSPVKAMKALQEKERRLEEEEECKYAERTVEDLQRLCMKVSAPTELIRKAVKMAGFTNHMGRPRPISLLTALEDTDIIKWYAGVGRRWLDFFCCCHNFKMVKTVVTYHLRFSCILTLAEKHESTKREAIKHYTKDLKVTDMEGNEEVYFPTEKEVKMMGDKNLSDPKPVDGALSLALIRLASDEPSCSCVAHFCDSTDTIMYRVWLLQNLLNINPLDEEKWVQGMGAIPECLNRKLSFGVSLQSCKGWLCLKAATIRKLPQDTDLGYAFSNQCYSLKSLLHKSPSLSFSFTGIDHSSNSTTTPSASMRSVSTPPAPRHLPPHSHCRMTLQPLLCLSSTPALSRDPNSTTVQSAFTPPLLRDTTTIVVPQLHSTTVARPQLHTTGSASTQSGMAHLEACAIDIWPELDYEIFIGYICKAYKGNIVAKACGNLFLITNHYGVKQEPVFPAIYNKEITTLPTRIKSAITMWIHKMSMVASF</sequence>
<organism evidence="4 5">
    <name type="scientific">Citrus x changshan-huyou</name>
    <dbReference type="NCBI Taxonomy" id="2935761"/>
    <lineage>
        <taxon>Eukaryota</taxon>
        <taxon>Viridiplantae</taxon>
        <taxon>Streptophyta</taxon>
        <taxon>Embryophyta</taxon>
        <taxon>Tracheophyta</taxon>
        <taxon>Spermatophyta</taxon>
        <taxon>Magnoliopsida</taxon>
        <taxon>eudicotyledons</taxon>
        <taxon>Gunneridae</taxon>
        <taxon>Pentapetalae</taxon>
        <taxon>rosids</taxon>
        <taxon>malvids</taxon>
        <taxon>Sapindales</taxon>
        <taxon>Rutaceae</taxon>
        <taxon>Aurantioideae</taxon>
        <taxon>Citrus</taxon>
    </lineage>
</organism>
<comment type="caution">
    <text evidence="4">The sequence shown here is derived from an EMBL/GenBank/DDBJ whole genome shotgun (WGS) entry which is preliminary data.</text>
</comment>
<dbReference type="EMBL" id="JBCGBO010000024">
    <property type="protein sequence ID" value="KAK9180946.1"/>
    <property type="molecule type" value="Genomic_DNA"/>
</dbReference>
<evidence type="ECO:0000256" key="2">
    <source>
        <dbReference type="SAM" id="MobiDB-lite"/>
    </source>
</evidence>